<keyword evidence="3" id="KW-1185">Reference proteome</keyword>
<dbReference type="EMBL" id="JAHLJV010000001">
    <property type="protein sequence ID" value="KAK1600227.1"/>
    <property type="molecule type" value="Genomic_DNA"/>
</dbReference>
<dbReference type="Proteomes" id="UP001230504">
    <property type="component" value="Unassembled WGS sequence"/>
</dbReference>
<name>A0AAD8VAB7_9PEZI</name>
<feature type="transmembrane region" description="Helical" evidence="1">
    <location>
        <begin position="141"/>
        <end position="158"/>
    </location>
</feature>
<comment type="caution">
    <text evidence="2">The sequence shown here is derived from an EMBL/GenBank/DDBJ whole genome shotgun (WGS) entry which is preliminary data.</text>
</comment>
<proteinExistence type="predicted"/>
<keyword evidence="1" id="KW-1133">Transmembrane helix</keyword>
<protein>
    <recommendedName>
        <fullName evidence="4">Transmembrane protein</fullName>
    </recommendedName>
</protein>
<keyword evidence="1" id="KW-0812">Transmembrane</keyword>
<dbReference type="RefSeq" id="XP_060420723.1">
    <property type="nucleotide sequence ID" value="XM_060550741.1"/>
</dbReference>
<evidence type="ECO:0000256" key="1">
    <source>
        <dbReference type="SAM" id="Phobius"/>
    </source>
</evidence>
<dbReference type="AlphaFoldDB" id="A0AAD8VAB7"/>
<evidence type="ECO:0008006" key="4">
    <source>
        <dbReference type="Google" id="ProtNLM"/>
    </source>
</evidence>
<evidence type="ECO:0000313" key="2">
    <source>
        <dbReference type="EMBL" id="KAK1600227.1"/>
    </source>
</evidence>
<gene>
    <name evidence="2" type="ORF">LY79DRAFT_11647</name>
</gene>
<sequence length="175" mass="20214">MGWERRGWDASAYKVSELPRRKGEEGGRRVQHRCKFAPNVRRHRTTVKQACILDSGQRLTHTKSSPSLLALCLRSRFCFFSCFIWKKLFLFKIFLLLSKYHGPACSSAFGSRLRMLLPRLRALATPLRAGLIFKGSARRRPIYPVVPVVSALVLYHLVRARGIARVRFRRDTRCV</sequence>
<dbReference type="GeneID" id="85434981"/>
<organism evidence="2 3">
    <name type="scientific">Colletotrichum navitas</name>
    <dbReference type="NCBI Taxonomy" id="681940"/>
    <lineage>
        <taxon>Eukaryota</taxon>
        <taxon>Fungi</taxon>
        <taxon>Dikarya</taxon>
        <taxon>Ascomycota</taxon>
        <taxon>Pezizomycotina</taxon>
        <taxon>Sordariomycetes</taxon>
        <taxon>Hypocreomycetidae</taxon>
        <taxon>Glomerellales</taxon>
        <taxon>Glomerellaceae</taxon>
        <taxon>Colletotrichum</taxon>
        <taxon>Colletotrichum graminicola species complex</taxon>
    </lineage>
</organism>
<accession>A0AAD8VAB7</accession>
<keyword evidence="1" id="KW-0472">Membrane</keyword>
<reference evidence="2" key="1">
    <citation type="submission" date="2021-06" db="EMBL/GenBank/DDBJ databases">
        <title>Comparative genomics, transcriptomics and evolutionary studies reveal genomic signatures of adaptation to plant cell wall in hemibiotrophic fungi.</title>
        <authorList>
            <consortium name="DOE Joint Genome Institute"/>
            <person name="Baroncelli R."/>
            <person name="Diaz J.F."/>
            <person name="Benocci T."/>
            <person name="Peng M."/>
            <person name="Battaglia E."/>
            <person name="Haridas S."/>
            <person name="Andreopoulos W."/>
            <person name="Labutti K."/>
            <person name="Pangilinan J."/>
            <person name="Floch G.L."/>
            <person name="Makela M.R."/>
            <person name="Henrissat B."/>
            <person name="Grigoriev I.V."/>
            <person name="Crouch J.A."/>
            <person name="De Vries R.P."/>
            <person name="Sukno S.A."/>
            <person name="Thon M.R."/>
        </authorList>
    </citation>
    <scope>NUCLEOTIDE SEQUENCE</scope>
    <source>
        <strain evidence="2">CBS 125086</strain>
    </source>
</reference>
<evidence type="ECO:0000313" key="3">
    <source>
        <dbReference type="Proteomes" id="UP001230504"/>
    </source>
</evidence>